<keyword evidence="4" id="KW-1185">Reference proteome</keyword>
<feature type="region of interest" description="Disordered" evidence="1">
    <location>
        <begin position="78"/>
        <end position="99"/>
    </location>
</feature>
<feature type="compositionally biased region" description="Low complexity" evidence="1">
    <location>
        <begin position="177"/>
        <end position="191"/>
    </location>
</feature>
<gene>
    <name evidence="3" type="ORF">Agub_g12560</name>
</gene>
<feature type="compositionally biased region" description="Low complexity" evidence="1">
    <location>
        <begin position="116"/>
        <end position="149"/>
    </location>
</feature>
<feature type="compositionally biased region" description="Low complexity" evidence="1">
    <location>
        <begin position="1"/>
        <end position="13"/>
    </location>
</feature>
<reference evidence="3 4" key="1">
    <citation type="journal article" date="2021" name="Sci. Rep.">
        <title>Genome sequencing of the multicellular alga Astrephomene provides insights into convergent evolution of germ-soma differentiation.</title>
        <authorList>
            <person name="Yamashita S."/>
            <person name="Yamamoto K."/>
            <person name="Matsuzaki R."/>
            <person name="Suzuki S."/>
            <person name="Yamaguchi H."/>
            <person name="Hirooka S."/>
            <person name="Minakuchi Y."/>
            <person name="Miyagishima S."/>
            <person name="Kawachi M."/>
            <person name="Toyoda A."/>
            <person name="Nozaki H."/>
        </authorList>
    </citation>
    <scope>NUCLEOTIDE SEQUENCE [LARGE SCALE GENOMIC DNA]</scope>
    <source>
        <strain evidence="3 4">NIES-4017</strain>
    </source>
</reference>
<comment type="caution">
    <text evidence="3">The sequence shown here is derived from an EMBL/GenBank/DDBJ whole genome shotgun (WGS) entry which is preliminary data.</text>
</comment>
<evidence type="ECO:0008006" key="5">
    <source>
        <dbReference type="Google" id="ProtNLM"/>
    </source>
</evidence>
<evidence type="ECO:0000313" key="3">
    <source>
        <dbReference type="EMBL" id="GFR50351.1"/>
    </source>
</evidence>
<proteinExistence type="predicted"/>
<feature type="transmembrane region" description="Helical" evidence="2">
    <location>
        <begin position="527"/>
        <end position="548"/>
    </location>
</feature>
<organism evidence="3 4">
    <name type="scientific">Astrephomene gubernaculifera</name>
    <dbReference type="NCBI Taxonomy" id="47775"/>
    <lineage>
        <taxon>Eukaryota</taxon>
        <taxon>Viridiplantae</taxon>
        <taxon>Chlorophyta</taxon>
        <taxon>core chlorophytes</taxon>
        <taxon>Chlorophyceae</taxon>
        <taxon>CS clade</taxon>
        <taxon>Chlamydomonadales</taxon>
        <taxon>Astrephomenaceae</taxon>
        <taxon>Astrephomene</taxon>
    </lineage>
</organism>
<dbReference type="GO" id="GO:0009941">
    <property type="term" value="C:chloroplast envelope"/>
    <property type="evidence" value="ECO:0007669"/>
    <property type="project" value="TreeGrafter"/>
</dbReference>
<dbReference type="Proteomes" id="UP001054857">
    <property type="component" value="Unassembled WGS sequence"/>
</dbReference>
<evidence type="ECO:0000256" key="1">
    <source>
        <dbReference type="SAM" id="MobiDB-lite"/>
    </source>
</evidence>
<dbReference type="PANTHER" id="PTHR47380:SF4">
    <property type="entry name" value="OS02G0533000 PROTEIN"/>
    <property type="match status" value="1"/>
</dbReference>
<dbReference type="AlphaFoldDB" id="A0AAD3DYE5"/>
<protein>
    <recommendedName>
        <fullName evidence="5">Iron-sulfur cluster biosynthesis family protein</fullName>
    </recommendedName>
</protein>
<dbReference type="PANTHER" id="PTHR47380">
    <property type="entry name" value="OS02G0533000 PROTEIN"/>
    <property type="match status" value="1"/>
</dbReference>
<dbReference type="InterPro" id="IPR044200">
    <property type="entry name" value="At5g03900-like"/>
</dbReference>
<sequence>MTALVTTTTTPNTSRCPAVPPWQRPHGPSAPCLQPCRSRHPHPHISLRPALYSSRCSSSNASSCRTALTRCYSCHSSQGCGTSGNTGQANAPRYSPHSAPLFQTHRRHYHRYGWRSGTSSSVPGVSVRSSFGSLSSSSSSNSGSSSRRTGGLGGGCSAPRALLRGPLPPSASPSPSSPSSSPSSPSWSPNPMELVRREAGLQSTRIDPRVRERVEEAVERLGCRVTLGDVAARAGVRLEEADGALKALAYDTQASLQVSSEGEVVYGFAADFRTQLRNRSVQLRAAPLLRRAAAVVGYLTRVAFGTALVASVVVVWLAVLLLLSNAGRSDDREDRGRGGMRWHGGGGVRMFVDLTDLLFYMDPNYYSARAQRAATGSDGNSSSSSSMSFPEAIFSFVFGEGDPNAGWEERRYRALGEAIRAKGGVVTAEEMAPFLDPPAPAPLPADPHTPYAPYPDESFVLPALIKFGGEPVADEQGRLLYRFPALQRTAVRQTGRFFRQRQQREAEEAEELQEEPWELTTASSGQVAAAVALGLLNLLGVALLGGLLADPRATYLLAAQGLGWLPGLLAPLQLYAAAFFAIPGVRWLLNSRRNAAIEGRNEVRSRAAELLRGGDVLQAAAAAAAAGPAAAAAARAGAAALVSKMEAAREVAEQEAGGGSGDEVAGGGGGRRRLGPRLVSDADIVREERREEGLRLALGAAGGRVLGLRVVVRGGYTKPAGQTSGMGDCFGLWGGMLKCNSLETDPHSFAWWIAGARSEERGCQIVIKATLWRFG</sequence>
<keyword evidence="2" id="KW-0472">Membrane</keyword>
<feature type="compositionally biased region" description="Gly residues" evidence="1">
    <location>
        <begin position="656"/>
        <end position="669"/>
    </location>
</feature>
<feature type="region of interest" description="Disordered" evidence="1">
    <location>
        <begin position="1"/>
        <end position="21"/>
    </location>
</feature>
<feature type="region of interest" description="Disordered" evidence="1">
    <location>
        <begin position="652"/>
        <end position="674"/>
    </location>
</feature>
<keyword evidence="2" id="KW-0812">Transmembrane</keyword>
<feature type="region of interest" description="Disordered" evidence="1">
    <location>
        <begin position="115"/>
        <end position="191"/>
    </location>
</feature>
<accession>A0AAD3DYE5</accession>
<name>A0AAD3DYE5_9CHLO</name>
<evidence type="ECO:0000313" key="4">
    <source>
        <dbReference type="Proteomes" id="UP001054857"/>
    </source>
</evidence>
<feature type="transmembrane region" description="Helical" evidence="2">
    <location>
        <begin position="298"/>
        <end position="323"/>
    </location>
</feature>
<feature type="compositionally biased region" description="Polar residues" evidence="1">
    <location>
        <begin position="78"/>
        <end position="89"/>
    </location>
</feature>
<keyword evidence="2" id="KW-1133">Transmembrane helix</keyword>
<evidence type="ECO:0000256" key="2">
    <source>
        <dbReference type="SAM" id="Phobius"/>
    </source>
</evidence>
<dbReference type="EMBL" id="BMAR01000037">
    <property type="protein sequence ID" value="GFR50351.1"/>
    <property type="molecule type" value="Genomic_DNA"/>
</dbReference>
<feature type="compositionally biased region" description="Pro residues" evidence="1">
    <location>
        <begin position="166"/>
        <end position="176"/>
    </location>
</feature>
<feature type="transmembrane region" description="Helical" evidence="2">
    <location>
        <begin position="568"/>
        <end position="589"/>
    </location>
</feature>